<dbReference type="eggNOG" id="arCOG03101">
    <property type="taxonomic scope" value="Archaea"/>
</dbReference>
<dbReference type="GeneID" id="40155453"/>
<dbReference type="KEGG" id="hme:HFX_0083"/>
<evidence type="ECO:0000313" key="7">
    <source>
        <dbReference type="Proteomes" id="UP000006469"/>
    </source>
</evidence>
<evidence type="ECO:0000313" key="9">
    <source>
        <dbReference type="Proteomes" id="UP000027075"/>
    </source>
</evidence>
<dbReference type="Proteomes" id="UP000011603">
    <property type="component" value="Unassembled WGS sequence"/>
</dbReference>
<dbReference type="HOGENOM" id="CLU_127139_1_0_2"/>
<dbReference type="PaxDb" id="523841-HFX_0083"/>
<dbReference type="InterPro" id="IPR004360">
    <property type="entry name" value="Glyas_Fos-R_dOase_dom"/>
</dbReference>
<evidence type="ECO:0000259" key="2">
    <source>
        <dbReference type="PROSITE" id="PS51819"/>
    </source>
</evidence>
<evidence type="ECO:0000313" key="6">
    <source>
        <dbReference type="EMBL" id="QCQ74386.1"/>
    </source>
</evidence>
<dbReference type="GO" id="GO:0004462">
    <property type="term" value="F:lactoylglutathione lyase activity"/>
    <property type="evidence" value="ECO:0007669"/>
    <property type="project" value="InterPro"/>
</dbReference>
<dbReference type="InterPro" id="IPR050383">
    <property type="entry name" value="GlyoxalaseI/FosfomycinResist"/>
</dbReference>
<dbReference type="SUPFAM" id="SSF54593">
    <property type="entry name" value="Glyoxalase/Bleomycin resistance protein/Dihydroxybiphenyl dioxygenase"/>
    <property type="match status" value="1"/>
</dbReference>
<sequence>MAHGVYGFDHVALPVSNLERAVSFYTEVLGLPSVDKRNPADGTYHWVRVGQGQSLNLAETAEGDDVRPGHVSFAAPESFLDSLRERLSDESINFRDTDTSLYFTDPDGNELEVTCWRESRLRESGASHW</sequence>
<dbReference type="AlphaFoldDB" id="I3R0R5"/>
<dbReference type="STRING" id="523841.HFX_0083"/>
<evidence type="ECO:0000313" key="8">
    <source>
        <dbReference type="Proteomes" id="UP000011603"/>
    </source>
</evidence>
<dbReference type="RefSeq" id="WP_004058669.1">
    <property type="nucleotide sequence ID" value="NC_017941.2"/>
</dbReference>
<dbReference type="InterPro" id="IPR029068">
    <property type="entry name" value="Glyas_Bleomycin-R_OHBP_Dase"/>
</dbReference>
<dbReference type="EMBL" id="CP001868">
    <property type="protein sequence ID" value="AFK17825.1"/>
    <property type="molecule type" value="Genomic_DNA"/>
</dbReference>
<dbReference type="PROSITE" id="PS51819">
    <property type="entry name" value="VOC"/>
    <property type="match status" value="1"/>
</dbReference>
<evidence type="ECO:0000256" key="1">
    <source>
        <dbReference type="ARBA" id="ARBA00022723"/>
    </source>
</evidence>
<dbReference type="OrthoDB" id="6111at2157"/>
<dbReference type="PANTHER" id="PTHR21366">
    <property type="entry name" value="GLYOXALASE FAMILY PROTEIN"/>
    <property type="match status" value="1"/>
</dbReference>
<dbReference type="InterPro" id="IPR037523">
    <property type="entry name" value="VOC_core"/>
</dbReference>
<dbReference type="PROSITE" id="PS00934">
    <property type="entry name" value="GLYOXALASE_I_1"/>
    <property type="match status" value="1"/>
</dbReference>
<organism evidence="3 7">
    <name type="scientific">Haloferax mediterranei (strain ATCC 33500 / DSM 1411 / JCM 8866 / NBRC 14739 / NCIMB 2177 / R-4)</name>
    <name type="common">Halobacterium mediterranei</name>
    <dbReference type="NCBI Taxonomy" id="523841"/>
    <lineage>
        <taxon>Archaea</taxon>
        <taxon>Methanobacteriati</taxon>
        <taxon>Methanobacteriota</taxon>
        <taxon>Stenosarchaea group</taxon>
        <taxon>Halobacteria</taxon>
        <taxon>Halobacteriales</taxon>
        <taxon>Haloferacaceae</taxon>
        <taxon>Haloferax</taxon>
    </lineage>
</organism>
<dbReference type="EMBL" id="AOLO01000007">
    <property type="protein sequence ID" value="EMA02903.1"/>
    <property type="molecule type" value="Genomic_DNA"/>
</dbReference>
<gene>
    <name evidence="3" type="ordered locus">HFX_0083</name>
    <name evidence="4" type="ORF">BM92_08875</name>
    <name evidence="5" type="ORF">C439_09980</name>
    <name evidence="6" type="ORF">E6P09_03510</name>
</gene>
<evidence type="ECO:0000313" key="4">
    <source>
        <dbReference type="EMBL" id="AHZ22749.1"/>
    </source>
</evidence>
<reference evidence="3 7" key="2">
    <citation type="journal article" date="2012" name="J. Bacteriol.">
        <title>Complete genome sequence of the metabolically versatile halophilic archaeon Haloferax mediterranei, a poly(3-hydroxybutyrate-co-3-hydroxyvalerate) producer.</title>
        <authorList>
            <person name="Han J."/>
            <person name="Zhang F."/>
            <person name="Hou J."/>
            <person name="Liu X."/>
            <person name="Li M."/>
            <person name="Liu H."/>
            <person name="Cai L."/>
            <person name="Zhang B."/>
            <person name="Chen Y."/>
            <person name="Zhou J."/>
            <person name="Hu S."/>
            <person name="Xiang H."/>
        </authorList>
    </citation>
    <scope>NUCLEOTIDE SEQUENCE [LARGE SCALE GENOMIC DNA]</scope>
    <source>
        <strain evidence="7">ATCC 33500 / DSM 1411 / JCM 8866 / NBRC 14739 / NCIMB 2177 / R-4</strain>
        <strain evidence="3">CGMCC 1.2087</strain>
    </source>
</reference>
<name>I3R0R5_HALMT</name>
<dbReference type="Pfam" id="PF00903">
    <property type="entry name" value="Glyoxalase"/>
    <property type="match status" value="1"/>
</dbReference>
<evidence type="ECO:0000313" key="3">
    <source>
        <dbReference type="EMBL" id="AFK17825.1"/>
    </source>
</evidence>
<dbReference type="PATRIC" id="fig|523841.21.peg.2029"/>
<dbReference type="Proteomes" id="UP000006469">
    <property type="component" value="Chromosome"/>
</dbReference>
<keyword evidence="8" id="KW-1185">Reference proteome</keyword>
<dbReference type="Gene3D" id="3.10.180.10">
    <property type="entry name" value="2,3-Dihydroxybiphenyl 1,2-Dioxygenase, domain 1"/>
    <property type="match status" value="1"/>
</dbReference>
<dbReference type="Proteomes" id="UP000299011">
    <property type="component" value="Chromosome"/>
</dbReference>
<keyword evidence="1" id="KW-0479">Metal-binding</keyword>
<reference evidence="3" key="1">
    <citation type="journal article" date="2012" name="Appl. Environ. Microbiol.">
        <title>Identification of the haloarchaeal phasin (PhaP) that functions in polyhydroxyalkanoate accumulation and granule formation in Haloferax mediterranei.</title>
        <authorList>
            <person name="Cai S."/>
            <person name="Cai L."/>
            <person name="Liu H."/>
            <person name="Liu X."/>
            <person name="Han J."/>
            <person name="Zhou J."/>
            <person name="Xiang H."/>
        </authorList>
    </citation>
    <scope>NUCLEOTIDE SEQUENCE</scope>
    <source>
        <strain evidence="3">CGMCC 1.2087</strain>
    </source>
</reference>
<reference evidence="4 9" key="4">
    <citation type="submission" date="2014-04" db="EMBL/GenBank/DDBJ databases">
        <title>Transcriptional profiles of Haloferax mediterranei on the basis of nitrogen availability.</title>
        <authorList>
            <person name="Bautista V."/>
        </authorList>
    </citation>
    <scope>NUCLEOTIDE SEQUENCE [LARGE SCALE GENOMIC DNA]</scope>
    <source>
        <strain evidence="4">ATCC 33500</strain>
        <strain evidence="9">ATCC 33500 / DSM 1411 / JCM 8866 / NBRC 14739 / NCIMB 2177 / R-4</strain>
    </source>
</reference>
<proteinExistence type="predicted"/>
<evidence type="ECO:0000313" key="10">
    <source>
        <dbReference type="Proteomes" id="UP000299011"/>
    </source>
</evidence>
<reference evidence="5 8" key="3">
    <citation type="journal article" date="2014" name="PLoS Genet.">
        <title>Phylogenetically driven sequencing of extremely halophilic archaea reveals strategies for static and dynamic osmo-response.</title>
        <authorList>
            <person name="Becker E.A."/>
            <person name="Seitzer P.M."/>
            <person name="Tritt A."/>
            <person name="Larsen D."/>
            <person name="Krusor M."/>
            <person name="Yao A.I."/>
            <person name="Wu D."/>
            <person name="Madern D."/>
            <person name="Eisen J.A."/>
            <person name="Darling A.E."/>
            <person name="Facciotti M.T."/>
        </authorList>
    </citation>
    <scope>NUCLEOTIDE SEQUENCE [LARGE SCALE GENOMIC DNA]</scope>
    <source>
        <strain evidence="5">ATCC 33500</strain>
        <strain evidence="8">ATCC 33500 / DSM 1411 / JCM 8866 / NBRC 14739 / NCIMB 2177 / R-4</strain>
    </source>
</reference>
<dbReference type="EMBL" id="CP007551">
    <property type="protein sequence ID" value="AHZ22749.1"/>
    <property type="molecule type" value="Genomic_DNA"/>
</dbReference>
<dbReference type="InterPro" id="IPR018146">
    <property type="entry name" value="Glyoxalase_1_CS"/>
</dbReference>
<dbReference type="EMBL" id="CP039139">
    <property type="protein sequence ID" value="QCQ74386.1"/>
    <property type="molecule type" value="Genomic_DNA"/>
</dbReference>
<reference evidence="3" key="5">
    <citation type="submission" date="2014-05" db="EMBL/GenBank/DDBJ databases">
        <authorList>
            <person name="Wang L."/>
            <person name="Yang H."/>
            <person name="Xiang H."/>
        </authorList>
    </citation>
    <scope>NUCLEOTIDE SEQUENCE</scope>
    <source>
        <strain evidence="3">CGMCC 1.2087</strain>
    </source>
</reference>
<dbReference type="Proteomes" id="UP000027075">
    <property type="component" value="Chromosome"/>
</dbReference>
<feature type="domain" description="VOC" evidence="2">
    <location>
        <begin position="7"/>
        <end position="116"/>
    </location>
</feature>
<evidence type="ECO:0000313" key="5">
    <source>
        <dbReference type="EMBL" id="EMA02903.1"/>
    </source>
</evidence>
<dbReference type="GO" id="GO:0046872">
    <property type="term" value="F:metal ion binding"/>
    <property type="evidence" value="ECO:0007669"/>
    <property type="project" value="UniProtKB-KW"/>
</dbReference>
<reference evidence="6 10" key="6">
    <citation type="submission" date="2019-04" db="EMBL/GenBank/DDBJ databases">
        <title>Methylomes of two halophilic Archaea, Haloarcula marismortui and Haloferax mediterranei.</title>
        <authorList>
            <person name="DasSarma S."/>
            <person name="DasSarma P."/>
            <person name="DasSarma S."/>
            <person name="Fomenkov A."/>
            <person name="Vincze T."/>
            <person name="Anton B.P."/>
            <person name="Roberts R.J."/>
        </authorList>
    </citation>
    <scope>NUCLEOTIDE SEQUENCE [LARGE SCALE GENOMIC DNA]</scope>
    <source>
        <strain evidence="6">ATCC 33500</strain>
        <strain evidence="10">ATCC 33500 / DSM 1411 / JCM 8866 / NBRC 14739 / NCIMB 2177 / R-4</strain>
    </source>
</reference>
<accession>I3R0R5</accession>
<protein>
    <recommendedName>
        <fullName evidence="2">VOC domain-containing protein</fullName>
    </recommendedName>
</protein>